<accession>A0A7W9HK18</accession>
<comment type="caution">
    <text evidence="1">The sequence shown here is derived from an EMBL/GenBank/DDBJ whole genome shotgun (WGS) entry which is preliminary data.</text>
</comment>
<protein>
    <recommendedName>
        <fullName evidence="3">DUF1876 domain-containing protein</fullName>
    </recommendedName>
</protein>
<organism evidence="1 2">
    <name type="scientific">Saccharothrix ecbatanensis</name>
    <dbReference type="NCBI Taxonomy" id="1105145"/>
    <lineage>
        <taxon>Bacteria</taxon>
        <taxon>Bacillati</taxon>
        <taxon>Actinomycetota</taxon>
        <taxon>Actinomycetes</taxon>
        <taxon>Pseudonocardiales</taxon>
        <taxon>Pseudonocardiaceae</taxon>
        <taxon>Saccharothrix</taxon>
    </lineage>
</organism>
<sequence length="89" mass="9754">MSTMKEWRVDITIDEHEEKTRAKARLRTGDDTRMVGVGTARLNPADRNVPEIGDELAAARALSDLAHKLLDATASDIEGITHKPVHLPG</sequence>
<evidence type="ECO:0000313" key="2">
    <source>
        <dbReference type="Proteomes" id="UP000552097"/>
    </source>
</evidence>
<dbReference type="SUPFAM" id="SSF143212">
    <property type="entry name" value="Rv2632c-like"/>
    <property type="match status" value="1"/>
</dbReference>
<dbReference type="Proteomes" id="UP000552097">
    <property type="component" value="Unassembled WGS sequence"/>
</dbReference>
<evidence type="ECO:0000313" key="1">
    <source>
        <dbReference type="EMBL" id="MBB5803436.1"/>
    </source>
</evidence>
<dbReference type="Gene3D" id="3.30.160.240">
    <property type="entry name" value="Rv1738"/>
    <property type="match status" value="1"/>
</dbReference>
<dbReference type="AlphaFoldDB" id="A0A7W9HK18"/>
<proteinExistence type="predicted"/>
<dbReference type="EMBL" id="JACHMO010000001">
    <property type="protein sequence ID" value="MBB5803436.1"/>
    <property type="molecule type" value="Genomic_DNA"/>
</dbReference>
<gene>
    <name evidence="1" type="ORF">F4560_003204</name>
</gene>
<reference evidence="1 2" key="1">
    <citation type="submission" date="2020-08" db="EMBL/GenBank/DDBJ databases">
        <title>Sequencing the genomes of 1000 actinobacteria strains.</title>
        <authorList>
            <person name="Klenk H.-P."/>
        </authorList>
    </citation>
    <scope>NUCLEOTIDE SEQUENCE [LARGE SCALE GENOMIC DNA]</scope>
    <source>
        <strain evidence="1 2">DSM 45486</strain>
    </source>
</reference>
<dbReference type="RefSeq" id="WP_246477814.1">
    <property type="nucleotide sequence ID" value="NZ_JACHMO010000001.1"/>
</dbReference>
<dbReference type="InterPro" id="IPR015057">
    <property type="entry name" value="Rv2632c-like"/>
</dbReference>
<keyword evidence="2" id="KW-1185">Reference proteome</keyword>
<dbReference type="Pfam" id="PF08962">
    <property type="entry name" value="Rv2632c-like"/>
    <property type="match status" value="1"/>
</dbReference>
<dbReference type="InterPro" id="IPR038070">
    <property type="entry name" value="Rv2632c-like_sf"/>
</dbReference>
<evidence type="ECO:0008006" key="3">
    <source>
        <dbReference type="Google" id="ProtNLM"/>
    </source>
</evidence>
<name>A0A7W9HK18_9PSEU</name>